<keyword evidence="1" id="KW-0732">Signal</keyword>
<proteinExistence type="predicted"/>
<dbReference type="PROSITE" id="PS51257">
    <property type="entry name" value="PROKAR_LIPOPROTEIN"/>
    <property type="match status" value="1"/>
</dbReference>
<dbReference type="AlphaFoldDB" id="I4F3A8"/>
<reference evidence="2 3" key="1">
    <citation type="journal article" date="2012" name="J. Bacteriol.">
        <title>Genome Sequence of Radiation-Resistant Modestobacter marinus Strain BC501, a Representative Actinobacterium That Thrives on Calcareous Stone Surfaces.</title>
        <authorList>
            <person name="Normand P."/>
            <person name="Gury J."/>
            <person name="Pujic P."/>
            <person name="Chouaia B."/>
            <person name="Crotti E."/>
            <person name="Brusetti L."/>
            <person name="Daffonchio D."/>
            <person name="Vacherie B."/>
            <person name="Barbe V."/>
            <person name="Medigue C."/>
            <person name="Calteau A."/>
            <person name="Ghodhbane-Gtari F."/>
            <person name="Essoussi I."/>
            <person name="Nouioui I."/>
            <person name="Abbassi-Ghozzi I."/>
            <person name="Gtari M."/>
        </authorList>
    </citation>
    <scope>NUCLEOTIDE SEQUENCE [LARGE SCALE GENOMIC DNA]</scope>
    <source>
        <strain evidence="3">BC 501</strain>
    </source>
</reference>
<evidence type="ECO:0008006" key="4">
    <source>
        <dbReference type="Google" id="ProtNLM"/>
    </source>
</evidence>
<protein>
    <recommendedName>
        <fullName evidence="4">Lipoprotein</fullName>
    </recommendedName>
</protein>
<evidence type="ECO:0000313" key="2">
    <source>
        <dbReference type="EMBL" id="CCH90121.1"/>
    </source>
</evidence>
<feature type="chain" id="PRO_5003689461" description="Lipoprotein" evidence="1">
    <location>
        <begin position="18"/>
        <end position="126"/>
    </location>
</feature>
<dbReference type="STRING" id="477641.MODMU_4740"/>
<dbReference type="OMA" id="YRCEVEA"/>
<evidence type="ECO:0000313" key="3">
    <source>
        <dbReference type="Proteomes" id="UP000006461"/>
    </source>
</evidence>
<accession>I4F3A8</accession>
<dbReference type="Proteomes" id="UP000006461">
    <property type="component" value="Chromosome"/>
</dbReference>
<dbReference type="eggNOG" id="ENOG503355G">
    <property type="taxonomic scope" value="Bacteria"/>
</dbReference>
<organism evidence="2 3">
    <name type="scientific">Modestobacter italicus (strain DSM 44449 / CECT 9708 / BC 501)</name>
    <dbReference type="NCBI Taxonomy" id="2732864"/>
    <lineage>
        <taxon>Bacteria</taxon>
        <taxon>Bacillati</taxon>
        <taxon>Actinomycetota</taxon>
        <taxon>Actinomycetes</taxon>
        <taxon>Geodermatophilales</taxon>
        <taxon>Geodermatophilaceae</taxon>
        <taxon>Modestobacter</taxon>
    </lineage>
</organism>
<feature type="signal peptide" evidence="1">
    <location>
        <begin position="1"/>
        <end position="17"/>
    </location>
</feature>
<name>I4F3A8_MODI5</name>
<dbReference type="OrthoDB" id="5193742at2"/>
<dbReference type="KEGG" id="mmar:MODMU_4740"/>
<sequence>MVGRRAVLLLPVAAALAACSSLSTSEVRDVAGAFAAGDPAARCAMTAASTVQTLEREEQQPCAQAVGQLPLGSGAVVSVEVWGEDALVHLTDDTLFLTLTPRGWQVSAGGCQPQPDAPYVCQLEAS</sequence>
<gene>
    <name evidence="2" type="ordered locus">MODMU_4740</name>
</gene>
<keyword evidence="3" id="KW-1185">Reference proteome</keyword>
<dbReference type="HOGENOM" id="CLU_146479_0_0_11"/>
<dbReference type="EMBL" id="FO203431">
    <property type="protein sequence ID" value="CCH90121.1"/>
    <property type="molecule type" value="Genomic_DNA"/>
</dbReference>
<evidence type="ECO:0000256" key="1">
    <source>
        <dbReference type="SAM" id="SignalP"/>
    </source>
</evidence>